<dbReference type="PANTHER" id="PTHR46306">
    <property type="entry name" value="BTB/POZ DOMAIN-CONTAINING PROTEIN 9"/>
    <property type="match status" value="1"/>
</dbReference>
<dbReference type="Gene3D" id="3.30.710.10">
    <property type="entry name" value="Potassium Channel Kv1.1, Chain A"/>
    <property type="match status" value="1"/>
</dbReference>
<dbReference type="SMART" id="SM00225">
    <property type="entry name" value="BTB"/>
    <property type="match status" value="1"/>
</dbReference>
<feature type="domain" description="BTB" evidence="1">
    <location>
        <begin position="24"/>
        <end position="99"/>
    </location>
</feature>
<dbReference type="Pfam" id="PF07534">
    <property type="entry name" value="TLD"/>
    <property type="match status" value="1"/>
</dbReference>
<dbReference type="PROSITE" id="PS50097">
    <property type="entry name" value="BTB"/>
    <property type="match status" value="1"/>
</dbReference>
<dbReference type="Gene3D" id="1.25.40.420">
    <property type="match status" value="1"/>
</dbReference>
<dbReference type="Proteomes" id="UP000022910">
    <property type="component" value="Unassembled WGS sequence"/>
</dbReference>
<dbReference type="CDD" id="cd18186">
    <property type="entry name" value="BTB_POZ_ZBTB_KLHL-like"/>
    <property type="match status" value="1"/>
</dbReference>
<evidence type="ECO:0000313" key="3">
    <source>
        <dbReference type="EMBL" id="EXX76729.1"/>
    </source>
</evidence>
<evidence type="ECO:0000313" key="4">
    <source>
        <dbReference type="Proteomes" id="UP000022910"/>
    </source>
</evidence>
<dbReference type="AlphaFoldDB" id="A0A015LAK9"/>
<sequence length="469" mass="54903">MYDNKFLPKLSQNLLEILEDNEFYDITIEVGNDPYVKIFRAHMAILNYRSSYLRRILSTSVNEKRNDGPLTHIKLPNILPEIFQMILRYIYGGRLSLEEYDTSDIIKILIASSELNLQELITHLQLFLIENKKDWMEQNFNLLYKTSFENNSFMELRNFCTELMSKEPEKIFNSIDFISLSENCLISLIQHDNFQMSDIQVWEYMLKWGIAQNPQISSDPSNCSKDDFNTLNNTLQQFIPLIKFYDLTPSEFVDKVYPYKKILPKELRDKLIKDFIIQPKNKPEPKTITKVISQKSIDSKIITLQHVELVSKWIDKLEITDKVKNLYEFKLILRGSRDGFSSSKFHEICDDQSHTISIIKVKDSNEILGGYNPLPWNSRGGYGITRDSFIFSFMNKENIENYVLSRVMVVSYATFNHINCGPSFGSDLVLCGENGYDWSCNSGAFYKSIRETKDYFSVEEYEIFQILKE</sequence>
<dbReference type="Pfam" id="PF07707">
    <property type="entry name" value="BACK"/>
    <property type="match status" value="1"/>
</dbReference>
<evidence type="ECO:0000259" key="2">
    <source>
        <dbReference type="PROSITE" id="PS51886"/>
    </source>
</evidence>
<organism evidence="3 4">
    <name type="scientific">Rhizophagus irregularis (strain DAOM 197198w)</name>
    <name type="common">Glomus intraradices</name>
    <dbReference type="NCBI Taxonomy" id="1432141"/>
    <lineage>
        <taxon>Eukaryota</taxon>
        <taxon>Fungi</taxon>
        <taxon>Fungi incertae sedis</taxon>
        <taxon>Mucoromycota</taxon>
        <taxon>Glomeromycotina</taxon>
        <taxon>Glomeromycetes</taxon>
        <taxon>Glomerales</taxon>
        <taxon>Glomeraceae</taxon>
        <taxon>Rhizophagus</taxon>
    </lineage>
</organism>
<gene>
    <name evidence="3" type="ORF">RirG_030410</name>
</gene>
<dbReference type="GO" id="GO:0005737">
    <property type="term" value="C:cytoplasm"/>
    <property type="evidence" value="ECO:0007669"/>
    <property type="project" value="TreeGrafter"/>
</dbReference>
<dbReference type="EMBL" id="JEMT01011865">
    <property type="protein sequence ID" value="EXX76729.1"/>
    <property type="molecule type" value="Genomic_DNA"/>
</dbReference>
<dbReference type="InterPro" id="IPR052407">
    <property type="entry name" value="BTB_POZ_domain_cont_9"/>
</dbReference>
<dbReference type="SUPFAM" id="SSF54695">
    <property type="entry name" value="POZ domain"/>
    <property type="match status" value="1"/>
</dbReference>
<dbReference type="PROSITE" id="PS51886">
    <property type="entry name" value="TLDC"/>
    <property type="match status" value="1"/>
</dbReference>
<evidence type="ECO:0008006" key="5">
    <source>
        <dbReference type="Google" id="ProtNLM"/>
    </source>
</evidence>
<proteinExistence type="predicted"/>
<dbReference type="Pfam" id="PF00651">
    <property type="entry name" value="BTB"/>
    <property type="match status" value="1"/>
</dbReference>
<dbReference type="PANTHER" id="PTHR46306:SF1">
    <property type="entry name" value="BTB_POZ DOMAIN-CONTAINING PROTEIN 9"/>
    <property type="match status" value="1"/>
</dbReference>
<dbReference type="HOGENOM" id="CLU_021542_0_2_1"/>
<dbReference type="InterPro" id="IPR006571">
    <property type="entry name" value="TLDc_dom"/>
</dbReference>
<dbReference type="InterPro" id="IPR011705">
    <property type="entry name" value="BACK"/>
</dbReference>
<keyword evidence="4" id="KW-1185">Reference proteome</keyword>
<accession>A0A015LAK9</accession>
<feature type="domain" description="TLDc" evidence="2">
    <location>
        <begin position="300"/>
        <end position="467"/>
    </location>
</feature>
<reference evidence="3 4" key="1">
    <citation type="submission" date="2014-02" db="EMBL/GenBank/DDBJ databases">
        <title>Single nucleus genome sequencing reveals high similarity among nuclei of an endomycorrhizal fungus.</title>
        <authorList>
            <person name="Lin K."/>
            <person name="Geurts R."/>
            <person name="Zhang Z."/>
            <person name="Limpens E."/>
            <person name="Saunders D.G."/>
            <person name="Mu D."/>
            <person name="Pang E."/>
            <person name="Cao H."/>
            <person name="Cha H."/>
            <person name="Lin T."/>
            <person name="Zhou Q."/>
            <person name="Shang Y."/>
            <person name="Li Y."/>
            <person name="Ivanov S."/>
            <person name="Sharma T."/>
            <person name="Velzen R.V."/>
            <person name="Ruijter N.D."/>
            <person name="Aanen D.K."/>
            <person name="Win J."/>
            <person name="Kamoun S."/>
            <person name="Bisseling T."/>
            <person name="Huang S."/>
        </authorList>
    </citation>
    <scope>NUCLEOTIDE SEQUENCE [LARGE SCALE GENOMIC DNA]</scope>
    <source>
        <strain evidence="4">DAOM197198w</strain>
    </source>
</reference>
<dbReference type="InterPro" id="IPR011333">
    <property type="entry name" value="SKP1/BTB/POZ_sf"/>
</dbReference>
<protein>
    <recommendedName>
        <fullName evidence="5">Kelch-like protein 17</fullName>
    </recommendedName>
</protein>
<comment type="caution">
    <text evidence="3">The sequence shown here is derived from an EMBL/GenBank/DDBJ whole genome shotgun (WGS) entry which is preliminary data.</text>
</comment>
<name>A0A015LAK9_RHIIW</name>
<evidence type="ECO:0000259" key="1">
    <source>
        <dbReference type="PROSITE" id="PS50097"/>
    </source>
</evidence>
<dbReference type="InterPro" id="IPR000210">
    <property type="entry name" value="BTB/POZ_dom"/>
</dbReference>